<evidence type="ECO:0000313" key="2">
    <source>
        <dbReference type="EMBL" id="GLK47808.1"/>
    </source>
</evidence>
<dbReference type="SUPFAM" id="SSF53756">
    <property type="entry name" value="UDP-Glycosyltransferase/glycogen phosphorylase"/>
    <property type="match status" value="1"/>
</dbReference>
<name>A0ABQ5T5Z1_9CAUL</name>
<dbReference type="Pfam" id="PF13692">
    <property type="entry name" value="Glyco_trans_1_4"/>
    <property type="match status" value="1"/>
</dbReference>
<reference evidence="2" key="2">
    <citation type="submission" date="2023-01" db="EMBL/GenBank/DDBJ databases">
        <authorList>
            <person name="Sun Q."/>
            <person name="Evtushenko L."/>
        </authorList>
    </citation>
    <scope>NUCLEOTIDE SEQUENCE</scope>
    <source>
        <strain evidence="2">VKM B-1499</strain>
    </source>
</reference>
<evidence type="ECO:0000313" key="3">
    <source>
        <dbReference type="Proteomes" id="UP001143509"/>
    </source>
</evidence>
<dbReference type="Proteomes" id="UP001143509">
    <property type="component" value="Unassembled WGS sequence"/>
</dbReference>
<proteinExistence type="predicted"/>
<protein>
    <submittedName>
        <fullName evidence="2">Glycosyl transferase</fullName>
    </submittedName>
</protein>
<keyword evidence="3" id="KW-1185">Reference proteome</keyword>
<feature type="domain" description="Glycosyltransferase subfamily 4-like N-terminal" evidence="1">
    <location>
        <begin position="16"/>
        <end position="204"/>
    </location>
</feature>
<dbReference type="Pfam" id="PF13579">
    <property type="entry name" value="Glyco_trans_4_4"/>
    <property type="match status" value="1"/>
</dbReference>
<comment type="caution">
    <text evidence="2">The sequence shown here is derived from an EMBL/GenBank/DDBJ whole genome shotgun (WGS) entry which is preliminary data.</text>
</comment>
<reference evidence="2" key="1">
    <citation type="journal article" date="2014" name="Int. J. Syst. Evol. Microbiol.">
        <title>Complete genome of a new Firmicutes species belonging to the dominant human colonic microbiota ('Ruminococcus bicirculans') reveals two chromosomes and a selective capacity to utilize plant glucans.</title>
        <authorList>
            <consortium name="NISC Comparative Sequencing Program"/>
            <person name="Wegmann U."/>
            <person name="Louis P."/>
            <person name="Goesmann A."/>
            <person name="Henrissat B."/>
            <person name="Duncan S.H."/>
            <person name="Flint H.J."/>
        </authorList>
    </citation>
    <scope>NUCLEOTIDE SEQUENCE</scope>
    <source>
        <strain evidence="2">VKM B-1499</strain>
    </source>
</reference>
<keyword evidence="2" id="KW-0808">Transferase</keyword>
<dbReference type="EMBL" id="BSFD01000002">
    <property type="protein sequence ID" value="GLK47808.1"/>
    <property type="molecule type" value="Genomic_DNA"/>
</dbReference>
<sequence length="405" mass="43073">MRVLLVNSLYPPQDVGGAERSVEQLARGLVAAGVTVSAATLVETGGGVEMRDGVRVHRLPLRHVYWPYGGRRRTGVMRALWHGLEAASPLMDPAVSRVAQMEQPDLIHAHVLTGFAGAVHRAARRAGLPLVQSLRDYSTLCSRAALFRRGRVCEQRCGDCVLLSEPRRRATAGVDHVVGISGAVLERHRAAGCFGDTPATVIGNAAGQGRGIDQPRDGPPAFGFLGRIEPEKGIEVLLKATTRLGGDWRLRVAGRGEADYVARLRRGFPDPRIDWLGQVEAEVFYGGVDVVVAPAIWAEPFGRVAVEALMRGRGVIASRIGGLPEAAAGGGRVKLVAPGEAGALAGALQAVTEAPGLWRNPGPAFNPIWTEASVVQAHLAVYREVLARRSSASRASSRRADPAQV</sequence>
<dbReference type="GO" id="GO:0016740">
    <property type="term" value="F:transferase activity"/>
    <property type="evidence" value="ECO:0007669"/>
    <property type="project" value="UniProtKB-KW"/>
</dbReference>
<dbReference type="PANTHER" id="PTHR12526:SF630">
    <property type="entry name" value="GLYCOSYLTRANSFERASE"/>
    <property type="match status" value="1"/>
</dbReference>
<gene>
    <name evidence="2" type="ORF">GCM10017620_07810</name>
</gene>
<organism evidence="2 3">
    <name type="scientific">Brevundimonas intermedia</name>
    <dbReference type="NCBI Taxonomy" id="74315"/>
    <lineage>
        <taxon>Bacteria</taxon>
        <taxon>Pseudomonadati</taxon>
        <taxon>Pseudomonadota</taxon>
        <taxon>Alphaproteobacteria</taxon>
        <taxon>Caulobacterales</taxon>
        <taxon>Caulobacteraceae</taxon>
        <taxon>Brevundimonas</taxon>
    </lineage>
</organism>
<dbReference type="Gene3D" id="3.40.50.2000">
    <property type="entry name" value="Glycogen Phosphorylase B"/>
    <property type="match status" value="2"/>
</dbReference>
<dbReference type="InterPro" id="IPR028098">
    <property type="entry name" value="Glyco_trans_4-like_N"/>
</dbReference>
<evidence type="ECO:0000259" key="1">
    <source>
        <dbReference type="Pfam" id="PF13579"/>
    </source>
</evidence>
<dbReference type="PANTHER" id="PTHR12526">
    <property type="entry name" value="GLYCOSYLTRANSFERASE"/>
    <property type="match status" value="1"/>
</dbReference>
<dbReference type="RefSeq" id="WP_271164085.1">
    <property type="nucleotide sequence ID" value="NZ_BSFD01000002.1"/>
</dbReference>
<accession>A0ABQ5T5Z1</accession>